<feature type="transmembrane region" description="Helical" evidence="1">
    <location>
        <begin position="69"/>
        <end position="88"/>
    </location>
</feature>
<feature type="transmembrane region" description="Helical" evidence="1">
    <location>
        <begin position="37"/>
        <end position="57"/>
    </location>
</feature>
<protein>
    <submittedName>
        <fullName evidence="2">Uncharacterized protein</fullName>
    </submittedName>
</protein>
<evidence type="ECO:0000256" key="1">
    <source>
        <dbReference type="SAM" id="Phobius"/>
    </source>
</evidence>
<keyword evidence="1" id="KW-0472">Membrane</keyword>
<keyword evidence="3" id="KW-1185">Reference proteome</keyword>
<dbReference type="STRING" id="1173022.Cri9333_4450"/>
<organism evidence="2 3">
    <name type="scientific">Crinalium epipsammum PCC 9333</name>
    <dbReference type="NCBI Taxonomy" id="1173022"/>
    <lineage>
        <taxon>Bacteria</taxon>
        <taxon>Bacillati</taxon>
        <taxon>Cyanobacteriota</taxon>
        <taxon>Cyanophyceae</taxon>
        <taxon>Gomontiellales</taxon>
        <taxon>Gomontiellaceae</taxon>
        <taxon>Crinalium</taxon>
    </lineage>
</organism>
<dbReference type="EMBL" id="CP003620">
    <property type="protein sequence ID" value="AFZ15232.1"/>
    <property type="molecule type" value="Genomic_DNA"/>
</dbReference>
<proteinExistence type="predicted"/>
<reference evidence="2 3" key="1">
    <citation type="submission" date="2012-06" db="EMBL/GenBank/DDBJ databases">
        <title>Finished chromosome of genome of Crinalium epipsammum PCC 9333.</title>
        <authorList>
            <consortium name="US DOE Joint Genome Institute"/>
            <person name="Gugger M."/>
            <person name="Coursin T."/>
            <person name="Rippka R."/>
            <person name="Tandeau De Marsac N."/>
            <person name="Huntemann M."/>
            <person name="Wei C.-L."/>
            <person name="Han J."/>
            <person name="Detter J.C."/>
            <person name="Han C."/>
            <person name="Tapia R."/>
            <person name="Davenport K."/>
            <person name="Daligault H."/>
            <person name="Erkkila T."/>
            <person name="Gu W."/>
            <person name="Munk A.C.C."/>
            <person name="Teshima H."/>
            <person name="Xu Y."/>
            <person name="Chain P."/>
            <person name="Chen A."/>
            <person name="Krypides N."/>
            <person name="Mavromatis K."/>
            <person name="Markowitz V."/>
            <person name="Szeto E."/>
            <person name="Ivanova N."/>
            <person name="Mikhailova N."/>
            <person name="Ovchinnikova G."/>
            <person name="Pagani I."/>
            <person name="Pati A."/>
            <person name="Goodwin L."/>
            <person name="Peters L."/>
            <person name="Pitluck S."/>
            <person name="Woyke T."/>
            <person name="Kerfeld C."/>
        </authorList>
    </citation>
    <scope>NUCLEOTIDE SEQUENCE [LARGE SCALE GENOMIC DNA]</scope>
    <source>
        <strain evidence="2 3">PCC 9333</strain>
    </source>
</reference>
<gene>
    <name evidence="2" type="ORF">Cri9333_4450</name>
</gene>
<dbReference type="eggNOG" id="ENOG502ZFNM">
    <property type="taxonomic scope" value="Bacteria"/>
</dbReference>
<keyword evidence="1" id="KW-0812">Transmembrane</keyword>
<sequence>MQYWVGLIVFAAISSFVVADAISLWKSWRKGTPLNRLSGDIFRLIPIAGLATVGYLVASETFTRPSDGIVFLLIGTCTAFLIRFLSIFKPS</sequence>
<evidence type="ECO:0000313" key="3">
    <source>
        <dbReference type="Proteomes" id="UP000010472"/>
    </source>
</evidence>
<dbReference type="AlphaFoldDB" id="K9W653"/>
<evidence type="ECO:0000313" key="2">
    <source>
        <dbReference type="EMBL" id="AFZ15232.1"/>
    </source>
</evidence>
<dbReference type="Proteomes" id="UP000010472">
    <property type="component" value="Chromosome"/>
</dbReference>
<accession>K9W653</accession>
<dbReference type="KEGG" id="cep:Cri9333_4450"/>
<keyword evidence="1" id="KW-1133">Transmembrane helix</keyword>
<dbReference type="HOGENOM" id="CLU_2421971_0_0_3"/>
<name>K9W653_9CYAN</name>
<feature type="transmembrane region" description="Helical" evidence="1">
    <location>
        <begin position="6"/>
        <end position="25"/>
    </location>
</feature>